<reference evidence="1" key="1">
    <citation type="submission" date="2016-04" db="EMBL/GenBank/DDBJ databases">
        <authorList>
            <person name="Evans L.H."/>
            <person name="Alamgir A."/>
            <person name="Owens N."/>
            <person name="Weber N.D."/>
            <person name="Virtaneva K."/>
            <person name="Barbian K."/>
            <person name="Babar A."/>
            <person name="Rosenke K."/>
        </authorList>
    </citation>
    <scope>NUCLEOTIDE SEQUENCE</scope>
    <source>
        <strain evidence="1">86-1</strain>
    </source>
</reference>
<protein>
    <submittedName>
        <fullName evidence="1">Uncharacterized protein</fullName>
    </submittedName>
</protein>
<organism evidence="1">
    <name type="scientific">uncultured Dysgonomonas sp</name>
    <dbReference type="NCBI Taxonomy" id="206096"/>
    <lineage>
        <taxon>Bacteria</taxon>
        <taxon>Pseudomonadati</taxon>
        <taxon>Bacteroidota</taxon>
        <taxon>Bacteroidia</taxon>
        <taxon>Bacteroidales</taxon>
        <taxon>Dysgonomonadaceae</taxon>
        <taxon>Dysgonomonas</taxon>
        <taxon>environmental samples</taxon>
    </lineage>
</organism>
<proteinExistence type="predicted"/>
<evidence type="ECO:0000313" key="1">
    <source>
        <dbReference type="EMBL" id="SBV91657.1"/>
    </source>
</evidence>
<gene>
    <name evidence="1" type="ORF">KL86DYS1_10396</name>
</gene>
<dbReference type="AlphaFoldDB" id="A0A212IWV8"/>
<name>A0A212IWV8_9BACT</name>
<accession>A0A212IWV8</accession>
<dbReference type="EMBL" id="FLUM01000001">
    <property type="protein sequence ID" value="SBV91657.1"/>
    <property type="molecule type" value="Genomic_DNA"/>
</dbReference>
<sequence>MIKYIYIKNKKRSVTRIQISLLYLKDYEVKYLRGYAFLFIRLLSVSPFKLKVRYIYRT</sequence>